<protein>
    <submittedName>
        <fullName evidence="2">Uncharacterized protein</fullName>
    </submittedName>
</protein>
<evidence type="ECO:0000313" key="2">
    <source>
        <dbReference type="EMBL" id="PHX54326.1"/>
    </source>
</evidence>
<accession>A0A2G4EXW5</accession>
<dbReference type="AlphaFoldDB" id="A0A2G4EXW5"/>
<keyword evidence="3" id="KW-1185">Reference proteome</keyword>
<dbReference type="OrthoDB" id="459200at2"/>
<feature type="chain" id="PRO_5013922128" evidence="1">
    <location>
        <begin position="28"/>
        <end position="118"/>
    </location>
</feature>
<proteinExistence type="predicted"/>
<organism evidence="2 3">
    <name type="scientific">Tychonema bourrellyi FEM_GT703</name>
    <dbReference type="NCBI Taxonomy" id="2040638"/>
    <lineage>
        <taxon>Bacteria</taxon>
        <taxon>Bacillati</taxon>
        <taxon>Cyanobacteriota</taxon>
        <taxon>Cyanophyceae</taxon>
        <taxon>Oscillatoriophycideae</taxon>
        <taxon>Oscillatoriales</taxon>
        <taxon>Microcoleaceae</taxon>
        <taxon>Tychonema</taxon>
    </lineage>
</organism>
<reference evidence="2" key="1">
    <citation type="submission" date="2017-10" db="EMBL/GenBank/DDBJ databases">
        <title>Draft genome sequence of the planktic cyanobacteria Tychonema bourrellyi isolated from alpine lentic freshwater.</title>
        <authorList>
            <person name="Tett A."/>
            <person name="Armanini F."/>
            <person name="Asnicar F."/>
            <person name="Boscaini A."/>
            <person name="Pasolli E."/>
            <person name="Zolfo M."/>
            <person name="Donati C."/>
            <person name="Salmaso N."/>
            <person name="Segata N."/>
        </authorList>
    </citation>
    <scope>NUCLEOTIDE SEQUENCE</scope>
    <source>
        <strain evidence="2">FEM_GT703</strain>
    </source>
</reference>
<evidence type="ECO:0000313" key="3">
    <source>
        <dbReference type="Proteomes" id="UP000226442"/>
    </source>
</evidence>
<gene>
    <name evidence="2" type="ORF">CP500_016765</name>
</gene>
<sequence length="118" mass="12952">MTKMTARQIIIAIVAIPIALMTQTASFAISTTTNVSPIKQVLPGEDEIDFDNLPSQSISIEESEDWDNSNFLADFDMLKTEIMESGVRPEITSPPPKLYISAARGRSSRSCRISGICE</sequence>
<dbReference type="RefSeq" id="WP_096828791.1">
    <property type="nucleotide sequence ID" value="NZ_NXIB02000108.1"/>
</dbReference>
<dbReference type="Proteomes" id="UP000226442">
    <property type="component" value="Unassembled WGS sequence"/>
</dbReference>
<comment type="caution">
    <text evidence="2">The sequence shown here is derived from an EMBL/GenBank/DDBJ whole genome shotgun (WGS) entry which is preliminary data.</text>
</comment>
<feature type="signal peptide" evidence="1">
    <location>
        <begin position="1"/>
        <end position="27"/>
    </location>
</feature>
<evidence type="ECO:0000256" key="1">
    <source>
        <dbReference type="SAM" id="SignalP"/>
    </source>
</evidence>
<keyword evidence="1" id="KW-0732">Signal</keyword>
<name>A0A2G4EXW5_9CYAN</name>
<dbReference type="EMBL" id="NXIB02000108">
    <property type="protein sequence ID" value="PHX54326.1"/>
    <property type="molecule type" value="Genomic_DNA"/>
</dbReference>